<dbReference type="InterPro" id="IPR021705">
    <property type="entry name" value="DUF3288"/>
</dbReference>
<dbReference type="AlphaFoldDB" id="A0A2T1C8E2"/>
<evidence type="ECO:0000313" key="1">
    <source>
        <dbReference type="EMBL" id="PSB04545.1"/>
    </source>
</evidence>
<proteinExistence type="predicted"/>
<sequence>MSNPEQKDQEHPQAKRDRQVVSQLLQSEPNPYQLAELARLRIRYQQFPGAKDIKADLDLVLKNWSLSEAQLLAKTRQIHAQSSIYQEQKLEGDREDWN</sequence>
<organism evidence="1 2">
    <name type="scientific">Merismopedia glauca CCAP 1448/3</name>
    <dbReference type="NCBI Taxonomy" id="1296344"/>
    <lineage>
        <taxon>Bacteria</taxon>
        <taxon>Bacillati</taxon>
        <taxon>Cyanobacteriota</taxon>
        <taxon>Cyanophyceae</taxon>
        <taxon>Synechococcales</taxon>
        <taxon>Merismopediaceae</taxon>
        <taxon>Merismopedia</taxon>
    </lineage>
</organism>
<evidence type="ECO:0000313" key="2">
    <source>
        <dbReference type="Proteomes" id="UP000238762"/>
    </source>
</evidence>
<dbReference type="RefSeq" id="WP_106287317.1">
    <property type="nucleotide sequence ID" value="NZ_CAWNTC010000180.1"/>
</dbReference>
<dbReference type="OrthoDB" id="514226at2"/>
<gene>
    <name evidence="1" type="ORF">C7B64_03755</name>
</gene>
<accession>A0A2T1C8E2</accession>
<name>A0A2T1C8E2_9CYAN</name>
<reference evidence="1 2" key="1">
    <citation type="submission" date="2018-02" db="EMBL/GenBank/DDBJ databases">
        <authorList>
            <person name="Cohen D.B."/>
            <person name="Kent A.D."/>
        </authorList>
    </citation>
    <scope>NUCLEOTIDE SEQUENCE [LARGE SCALE GENOMIC DNA]</scope>
    <source>
        <strain evidence="1 2">CCAP 1448/3</strain>
    </source>
</reference>
<reference evidence="1 2" key="2">
    <citation type="submission" date="2018-03" db="EMBL/GenBank/DDBJ databases">
        <title>The ancient ancestry and fast evolution of plastids.</title>
        <authorList>
            <person name="Moore K.R."/>
            <person name="Magnabosco C."/>
            <person name="Momper L."/>
            <person name="Gold D.A."/>
            <person name="Bosak T."/>
            <person name="Fournier G.P."/>
        </authorList>
    </citation>
    <scope>NUCLEOTIDE SEQUENCE [LARGE SCALE GENOMIC DNA]</scope>
    <source>
        <strain evidence="1 2">CCAP 1448/3</strain>
    </source>
</reference>
<dbReference type="Pfam" id="PF11691">
    <property type="entry name" value="DUF3288"/>
    <property type="match status" value="1"/>
</dbReference>
<comment type="caution">
    <text evidence="1">The sequence shown here is derived from an EMBL/GenBank/DDBJ whole genome shotgun (WGS) entry which is preliminary data.</text>
</comment>
<dbReference type="Proteomes" id="UP000238762">
    <property type="component" value="Unassembled WGS sequence"/>
</dbReference>
<keyword evidence="2" id="KW-1185">Reference proteome</keyword>
<protein>
    <submittedName>
        <fullName evidence="1">DUF3288 domain-containing protein</fullName>
    </submittedName>
</protein>
<dbReference type="EMBL" id="PVWJ01000011">
    <property type="protein sequence ID" value="PSB04545.1"/>
    <property type="molecule type" value="Genomic_DNA"/>
</dbReference>